<evidence type="ECO:0000313" key="1">
    <source>
        <dbReference type="EMBL" id="OGD62493.1"/>
    </source>
</evidence>
<dbReference type="Proteomes" id="UP000177006">
    <property type="component" value="Unassembled WGS sequence"/>
</dbReference>
<name>A0A1F5E540_9BACT</name>
<sequence>MYKYNEIEITEDDLKKIIYFILMKFRGDPLHLQGTSAKRDLIGGYIERWFNKIAETVIFDDLLKERKYKVVSDYFLYGNDSDKNAPDILGLKTSSGLDVPFSKYNNGTWTSVSGMPKIEVKVVRQDQSLLGVREPQMTDDYYVFIESNLEGDYLTAIFKDAVFDDKYFHELEMSRDYILRDENSQILPHYKMERSKKIGTMRLIGTYSKDELRKNTVLCSKDVCPFYFSDALNADRVVKAQNGTEHLVISSDGKIAYSIPGQNDIYLPFSITASNGEISELKILKRNKGSLYIESDRELIIDGFKTKPGIVKIGFKKFERSSAWDENVSSKFMLEKYGIDSTATLIALFDKTIQTI</sequence>
<protein>
    <submittedName>
        <fullName evidence="1">Uncharacterized protein</fullName>
    </submittedName>
</protein>
<accession>A0A1F5E540</accession>
<gene>
    <name evidence="1" type="ORF">A2160_00245</name>
</gene>
<dbReference type="AlphaFoldDB" id="A0A1F5E540"/>
<comment type="caution">
    <text evidence="1">The sequence shown here is derived from an EMBL/GenBank/DDBJ whole genome shotgun (WGS) entry which is preliminary data.</text>
</comment>
<proteinExistence type="predicted"/>
<evidence type="ECO:0000313" key="2">
    <source>
        <dbReference type="Proteomes" id="UP000177006"/>
    </source>
</evidence>
<organism evidence="1 2">
    <name type="scientific">Candidatus Beckwithbacteria bacterium RBG_13_42_9</name>
    <dbReference type="NCBI Taxonomy" id="1797457"/>
    <lineage>
        <taxon>Bacteria</taxon>
        <taxon>Candidatus Beckwithiibacteriota</taxon>
    </lineage>
</organism>
<dbReference type="EMBL" id="MEZK01000021">
    <property type="protein sequence ID" value="OGD62493.1"/>
    <property type="molecule type" value="Genomic_DNA"/>
</dbReference>
<reference evidence="1 2" key="1">
    <citation type="journal article" date="2016" name="Nat. Commun.">
        <title>Thousands of microbial genomes shed light on interconnected biogeochemical processes in an aquifer system.</title>
        <authorList>
            <person name="Anantharaman K."/>
            <person name="Brown C.T."/>
            <person name="Hug L.A."/>
            <person name="Sharon I."/>
            <person name="Castelle C.J."/>
            <person name="Probst A.J."/>
            <person name="Thomas B.C."/>
            <person name="Singh A."/>
            <person name="Wilkins M.J."/>
            <person name="Karaoz U."/>
            <person name="Brodie E.L."/>
            <person name="Williams K.H."/>
            <person name="Hubbard S.S."/>
            <person name="Banfield J.F."/>
        </authorList>
    </citation>
    <scope>NUCLEOTIDE SEQUENCE [LARGE SCALE GENOMIC DNA]</scope>
</reference>